<dbReference type="EMBL" id="JABFAC010000004">
    <property type="protein sequence ID" value="MBA0611878.1"/>
    <property type="molecule type" value="Genomic_DNA"/>
</dbReference>
<dbReference type="AlphaFoldDB" id="A0A7J8RDH0"/>
<reference evidence="1 2" key="1">
    <citation type="journal article" date="2019" name="Genome Biol. Evol.">
        <title>Insights into the evolution of the New World diploid cottons (Gossypium, subgenus Houzingenia) based on genome sequencing.</title>
        <authorList>
            <person name="Grover C.E."/>
            <person name="Arick M.A. 2nd"/>
            <person name="Thrash A."/>
            <person name="Conover J.L."/>
            <person name="Sanders W.S."/>
            <person name="Peterson D.G."/>
            <person name="Frelichowski J.E."/>
            <person name="Scheffler J.A."/>
            <person name="Scheffler B.E."/>
            <person name="Wendel J.F."/>
        </authorList>
    </citation>
    <scope>NUCLEOTIDE SEQUENCE [LARGE SCALE GENOMIC DNA]</scope>
    <source>
        <strain evidence="1">27</strain>
        <tissue evidence="1">Leaf</tissue>
    </source>
</reference>
<comment type="caution">
    <text evidence="1">The sequence shown here is derived from an EMBL/GenBank/DDBJ whole genome shotgun (WGS) entry which is preliminary data.</text>
</comment>
<gene>
    <name evidence="1" type="ORF">Godav_012529</name>
</gene>
<evidence type="ECO:0000313" key="1">
    <source>
        <dbReference type="EMBL" id="MBA0611878.1"/>
    </source>
</evidence>
<proteinExistence type="predicted"/>
<evidence type="ECO:0000313" key="2">
    <source>
        <dbReference type="Proteomes" id="UP000593561"/>
    </source>
</evidence>
<dbReference type="Proteomes" id="UP000593561">
    <property type="component" value="Unassembled WGS sequence"/>
</dbReference>
<sequence length="26" mass="2943">MSSWFLGMRRGSRMISTTSYALLGSF</sequence>
<protein>
    <submittedName>
        <fullName evidence="1">Uncharacterized protein</fullName>
    </submittedName>
</protein>
<keyword evidence="2" id="KW-1185">Reference proteome</keyword>
<accession>A0A7J8RDH0</accession>
<organism evidence="1 2">
    <name type="scientific">Gossypium davidsonii</name>
    <name type="common">Davidson's cotton</name>
    <name type="synonym">Gossypium klotzschianum subsp. davidsonii</name>
    <dbReference type="NCBI Taxonomy" id="34287"/>
    <lineage>
        <taxon>Eukaryota</taxon>
        <taxon>Viridiplantae</taxon>
        <taxon>Streptophyta</taxon>
        <taxon>Embryophyta</taxon>
        <taxon>Tracheophyta</taxon>
        <taxon>Spermatophyta</taxon>
        <taxon>Magnoliopsida</taxon>
        <taxon>eudicotyledons</taxon>
        <taxon>Gunneridae</taxon>
        <taxon>Pentapetalae</taxon>
        <taxon>rosids</taxon>
        <taxon>malvids</taxon>
        <taxon>Malvales</taxon>
        <taxon>Malvaceae</taxon>
        <taxon>Malvoideae</taxon>
        <taxon>Gossypium</taxon>
    </lineage>
</organism>
<name>A0A7J8RDH0_GOSDV</name>